<evidence type="ECO:0000313" key="4">
    <source>
        <dbReference type="Proteomes" id="UP001437256"/>
    </source>
</evidence>
<feature type="region of interest" description="Disordered" evidence="2">
    <location>
        <begin position="1"/>
        <end position="54"/>
    </location>
</feature>
<feature type="compositionally biased region" description="Polar residues" evidence="2">
    <location>
        <begin position="1"/>
        <end position="30"/>
    </location>
</feature>
<gene>
    <name evidence="3" type="ORF">AAF712_011572</name>
</gene>
<organism evidence="3 4">
    <name type="scientific">Marasmius tenuissimus</name>
    <dbReference type="NCBI Taxonomy" id="585030"/>
    <lineage>
        <taxon>Eukaryota</taxon>
        <taxon>Fungi</taxon>
        <taxon>Dikarya</taxon>
        <taxon>Basidiomycota</taxon>
        <taxon>Agaricomycotina</taxon>
        <taxon>Agaricomycetes</taxon>
        <taxon>Agaricomycetidae</taxon>
        <taxon>Agaricales</taxon>
        <taxon>Marasmiineae</taxon>
        <taxon>Marasmiaceae</taxon>
        <taxon>Marasmius</taxon>
    </lineage>
</organism>
<comment type="caution">
    <text evidence="3">The sequence shown here is derived from an EMBL/GenBank/DDBJ whole genome shotgun (WGS) entry which is preliminary data.</text>
</comment>
<evidence type="ECO:0000256" key="2">
    <source>
        <dbReference type="SAM" id="MobiDB-lite"/>
    </source>
</evidence>
<evidence type="ECO:0000256" key="1">
    <source>
        <dbReference type="SAM" id="Coils"/>
    </source>
</evidence>
<proteinExistence type="predicted"/>
<accession>A0ABR2ZJU6</accession>
<evidence type="ECO:0000313" key="3">
    <source>
        <dbReference type="EMBL" id="KAL0061603.1"/>
    </source>
</evidence>
<protein>
    <submittedName>
        <fullName evidence="3">Uncharacterized protein</fullName>
    </submittedName>
</protein>
<keyword evidence="4" id="KW-1185">Reference proteome</keyword>
<reference evidence="3 4" key="1">
    <citation type="submission" date="2024-05" db="EMBL/GenBank/DDBJ databases">
        <title>A draft genome resource for the thread blight pathogen Marasmius tenuissimus strain MS-2.</title>
        <authorList>
            <person name="Yulfo-Soto G.E."/>
            <person name="Baruah I.K."/>
            <person name="Amoako-Attah I."/>
            <person name="Bukari Y."/>
            <person name="Meinhardt L.W."/>
            <person name="Bailey B.A."/>
            <person name="Cohen S.P."/>
        </authorList>
    </citation>
    <scope>NUCLEOTIDE SEQUENCE [LARGE SCALE GENOMIC DNA]</scope>
    <source>
        <strain evidence="3 4">MS-2</strain>
    </source>
</reference>
<dbReference type="EMBL" id="JBBXMP010000130">
    <property type="protein sequence ID" value="KAL0061603.1"/>
    <property type="molecule type" value="Genomic_DNA"/>
</dbReference>
<sequence>MSENRTSSNQPATTNPTHNHPSSRPESSINLGAGLDKAAHTSFPSERGVKPENWEGDRVKTNRFVNEFRNYLALNEDRYPTVVDQQAIFLTLLGGDIGAAWADREEALLLFIKHGLHLKLVDRVSGTYPSPKGLEGYKKRAVELQNEYLSHRAEAARWKNTHLGNYVTCSQTTATSTTMGRVAADAGASKEVNAFKAPGASSPLIPLNKLTPEEQQWCVDKGLVEAEVLPTQWQHGTD</sequence>
<feature type="coiled-coil region" evidence="1">
    <location>
        <begin position="134"/>
        <end position="161"/>
    </location>
</feature>
<name>A0ABR2ZJU6_9AGAR</name>
<dbReference type="Proteomes" id="UP001437256">
    <property type="component" value="Unassembled WGS sequence"/>
</dbReference>
<keyword evidence="1" id="KW-0175">Coiled coil</keyword>